<evidence type="ECO:0000313" key="1">
    <source>
        <dbReference type="EMBL" id="TRY72466.1"/>
    </source>
</evidence>
<dbReference type="Proteomes" id="UP000318571">
    <property type="component" value="Chromosome 7"/>
</dbReference>
<dbReference type="AlphaFoldDB" id="A0A553P448"/>
<dbReference type="EMBL" id="VCGU01000008">
    <property type="protein sequence ID" value="TRY72466.1"/>
    <property type="molecule type" value="Genomic_DNA"/>
</dbReference>
<organism evidence="1 2">
    <name type="scientific">Tigriopus californicus</name>
    <name type="common">Marine copepod</name>
    <dbReference type="NCBI Taxonomy" id="6832"/>
    <lineage>
        <taxon>Eukaryota</taxon>
        <taxon>Metazoa</taxon>
        <taxon>Ecdysozoa</taxon>
        <taxon>Arthropoda</taxon>
        <taxon>Crustacea</taxon>
        <taxon>Multicrustacea</taxon>
        <taxon>Hexanauplia</taxon>
        <taxon>Copepoda</taxon>
        <taxon>Harpacticoida</taxon>
        <taxon>Harpacticidae</taxon>
        <taxon>Tigriopus</taxon>
    </lineage>
</organism>
<evidence type="ECO:0000313" key="2">
    <source>
        <dbReference type="Proteomes" id="UP000318571"/>
    </source>
</evidence>
<accession>A0A553P448</accession>
<proteinExistence type="predicted"/>
<sequence length="296" mass="33373">MGKICVKLQYGDAEVFDDIIIVREKLGRDQWVRATELEEPPWKPSWLIPSNPTIEEITQTKGKLLNEFDDVLVGDDVQLKAMGGNPLCIGLASDEDTKKLDSMVEKGIIVSSKGKSSEWCHPMVVVKKKSGDHQAMVPIMNSKTLDAIENPRQRGIKEQILLRYNFTCKWIPGKDMYASDALSRCLVEIPERSDLLHDGQIGWPIVCGITSDLDENNEIQDLQIEGLKSQAKQDSGYCELVEQICRVSRSSFECLFSLSYLFLIVVDSLGSDPIIDHIHEFSSDDYLVHNLIVEIF</sequence>
<protein>
    <submittedName>
        <fullName evidence="1">Uncharacterized protein</fullName>
    </submittedName>
</protein>
<dbReference type="STRING" id="6832.A0A553P448"/>
<reference evidence="1 2" key="1">
    <citation type="journal article" date="2018" name="Nat. Ecol. Evol.">
        <title>Genomic signatures of mitonuclear coevolution across populations of Tigriopus californicus.</title>
        <authorList>
            <person name="Barreto F.S."/>
            <person name="Watson E.T."/>
            <person name="Lima T.G."/>
            <person name="Willett C.S."/>
            <person name="Edmands S."/>
            <person name="Li W."/>
            <person name="Burton R.S."/>
        </authorList>
    </citation>
    <scope>NUCLEOTIDE SEQUENCE [LARGE SCALE GENOMIC DNA]</scope>
    <source>
        <strain evidence="1 2">San Diego</strain>
    </source>
</reference>
<keyword evidence="2" id="KW-1185">Reference proteome</keyword>
<gene>
    <name evidence="1" type="ORF">TCAL_11414</name>
</gene>
<dbReference type="Gene3D" id="3.10.10.10">
    <property type="entry name" value="HIV Type 1 Reverse Transcriptase, subunit A, domain 1"/>
    <property type="match status" value="1"/>
</dbReference>
<name>A0A553P448_TIGCA</name>
<comment type="caution">
    <text evidence="1">The sequence shown here is derived from an EMBL/GenBank/DDBJ whole genome shotgun (WGS) entry which is preliminary data.</text>
</comment>